<comment type="similarity">
    <text evidence="4">Belongs to the calycin superfamily. Triabin family.</text>
</comment>
<evidence type="ECO:0000313" key="6">
    <source>
        <dbReference type="EMBL" id="JAW13076.1"/>
    </source>
</evidence>
<keyword evidence="2" id="KW-0964">Secreted</keyword>
<dbReference type="Pfam" id="PF03973">
    <property type="entry name" value="Triabin"/>
    <property type="match status" value="1"/>
</dbReference>
<feature type="chain" id="PRO_5012668735" evidence="5">
    <location>
        <begin position="17"/>
        <end position="201"/>
    </location>
</feature>
<dbReference type="Gene3D" id="2.40.128.20">
    <property type="match status" value="1"/>
</dbReference>
<proteinExistence type="inferred from homology"/>
<reference evidence="6" key="1">
    <citation type="journal article" date="2018" name="PLoS Negl. Trop. Dis.">
        <title>An insight into the salivary gland and fat body transcriptome of Panstrongylus lignarius (Hemiptera: Heteroptera), the main vector of Chagas disease in Peru.</title>
        <authorList>
            <person name="Nevoa J.C."/>
            <person name="Mendes M.T."/>
            <person name="da Silva M.V."/>
            <person name="Soares S.C."/>
            <person name="Oliveira C.J.F."/>
            <person name="Ribeiro J.M.C."/>
        </authorList>
    </citation>
    <scope>NUCLEOTIDE SEQUENCE</scope>
</reference>
<organism evidence="6">
    <name type="scientific">Panstrongylus lignarius</name>
    <dbReference type="NCBI Taxonomy" id="156445"/>
    <lineage>
        <taxon>Eukaryota</taxon>
        <taxon>Metazoa</taxon>
        <taxon>Ecdysozoa</taxon>
        <taxon>Arthropoda</taxon>
        <taxon>Hexapoda</taxon>
        <taxon>Insecta</taxon>
        <taxon>Pterygota</taxon>
        <taxon>Neoptera</taxon>
        <taxon>Paraneoptera</taxon>
        <taxon>Hemiptera</taxon>
        <taxon>Heteroptera</taxon>
        <taxon>Panheteroptera</taxon>
        <taxon>Cimicomorpha</taxon>
        <taxon>Reduviidae</taxon>
        <taxon>Triatominae</taxon>
        <taxon>Panstrongylus</taxon>
    </lineage>
</organism>
<dbReference type="SUPFAM" id="SSF50814">
    <property type="entry name" value="Lipocalins"/>
    <property type="match status" value="1"/>
</dbReference>
<dbReference type="GO" id="GO:0005576">
    <property type="term" value="C:extracellular region"/>
    <property type="evidence" value="ECO:0007669"/>
    <property type="project" value="UniProtKB-SubCell"/>
</dbReference>
<evidence type="ECO:0000256" key="2">
    <source>
        <dbReference type="ARBA" id="ARBA00022525"/>
    </source>
</evidence>
<evidence type="ECO:0000256" key="5">
    <source>
        <dbReference type="SAM" id="SignalP"/>
    </source>
</evidence>
<comment type="subcellular location">
    <subcellularLocation>
        <location evidence="1">Secreted</location>
    </subcellularLocation>
</comment>
<name>A0A224XKR3_9HEMI</name>
<dbReference type="InterPro" id="IPR012674">
    <property type="entry name" value="Calycin"/>
</dbReference>
<sequence>MKIIIVLSFFGILTNAFRFLPNGITRCLYVGTKEGLETDRFFNGTWFVTHAKNGSSSTVCREYNGSKEDGKVKLIGDGYYNVGLDRNYLEVRCNGSEVKNEKQQFTLNCTQQTPSSQPFRFLDDFGLELTVIETDYENFAIIYLCTIFPQLGPFINDDLLILHRNISAVHPLVEIILLQKYKFELSRFRARKNDYCLHVPT</sequence>
<evidence type="ECO:0000256" key="1">
    <source>
        <dbReference type="ARBA" id="ARBA00004613"/>
    </source>
</evidence>
<evidence type="ECO:0000256" key="4">
    <source>
        <dbReference type="ARBA" id="ARBA00034121"/>
    </source>
</evidence>
<evidence type="ECO:0000256" key="3">
    <source>
        <dbReference type="ARBA" id="ARBA00022729"/>
    </source>
</evidence>
<dbReference type="InterPro" id="IPR005657">
    <property type="entry name" value="Triabi/Procalin"/>
</dbReference>
<protein>
    <submittedName>
        <fullName evidence="6">Putative triabin-like lipocalin</fullName>
    </submittedName>
</protein>
<dbReference type="EMBL" id="GFTR01003350">
    <property type="protein sequence ID" value="JAW13076.1"/>
    <property type="molecule type" value="Transcribed_RNA"/>
</dbReference>
<dbReference type="CDD" id="cd19423">
    <property type="entry name" value="lipocalin_LTBP1-like"/>
    <property type="match status" value="1"/>
</dbReference>
<accession>A0A224XKR3</accession>
<dbReference type="GO" id="GO:0030682">
    <property type="term" value="P:symbiont-mediated perturbation of host defenses"/>
    <property type="evidence" value="ECO:0007669"/>
    <property type="project" value="InterPro"/>
</dbReference>
<keyword evidence="3 5" id="KW-0732">Signal</keyword>
<dbReference type="AlphaFoldDB" id="A0A224XKR3"/>
<feature type="signal peptide" evidence="5">
    <location>
        <begin position="1"/>
        <end position="16"/>
    </location>
</feature>